<keyword evidence="3" id="KW-0804">Transcription</keyword>
<evidence type="ECO:0000313" key="8">
    <source>
        <dbReference type="Proteomes" id="UP000042958"/>
    </source>
</evidence>
<protein>
    <recommendedName>
        <fullName evidence="6">Zn(2)-C6 fungal-type domain-containing protein</fullName>
    </recommendedName>
</protein>
<evidence type="ECO:0000256" key="4">
    <source>
        <dbReference type="ARBA" id="ARBA00023242"/>
    </source>
</evidence>
<dbReference type="Pfam" id="PF00172">
    <property type="entry name" value="Zn_clus"/>
    <property type="match status" value="1"/>
</dbReference>
<dbReference type="CDD" id="cd00067">
    <property type="entry name" value="GAL4"/>
    <property type="match status" value="1"/>
</dbReference>
<gene>
    <name evidence="7" type="ORF">PMG11_07300</name>
</gene>
<evidence type="ECO:0000256" key="5">
    <source>
        <dbReference type="SAM" id="MobiDB-lite"/>
    </source>
</evidence>
<keyword evidence="2" id="KW-0238">DNA-binding</keyword>
<dbReference type="GO" id="GO:0000981">
    <property type="term" value="F:DNA-binding transcription factor activity, RNA polymerase II-specific"/>
    <property type="evidence" value="ECO:0007669"/>
    <property type="project" value="InterPro"/>
</dbReference>
<evidence type="ECO:0000256" key="1">
    <source>
        <dbReference type="ARBA" id="ARBA00023015"/>
    </source>
</evidence>
<organism evidence="7 8">
    <name type="scientific">Penicillium brasilianum</name>
    <dbReference type="NCBI Taxonomy" id="104259"/>
    <lineage>
        <taxon>Eukaryota</taxon>
        <taxon>Fungi</taxon>
        <taxon>Dikarya</taxon>
        <taxon>Ascomycota</taxon>
        <taxon>Pezizomycotina</taxon>
        <taxon>Eurotiomycetes</taxon>
        <taxon>Eurotiomycetidae</taxon>
        <taxon>Eurotiales</taxon>
        <taxon>Aspergillaceae</taxon>
        <taxon>Penicillium</taxon>
    </lineage>
</organism>
<keyword evidence="4" id="KW-0539">Nucleus</keyword>
<feature type="region of interest" description="Disordered" evidence="5">
    <location>
        <begin position="337"/>
        <end position="370"/>
    </location>
</feature>
<reference evidence="8" key="1">
    <citation type="journal article" date="2015" name="Genome Announc.">
        <title>Draft genome sequence of the fungus Penicillium brasilianum MG11.</title>
        <authorList>
            <person name="Horn F."/>
            <person name="Linde J."/>
            <person name="Mattern D.J."/>
            <person name="Walther G."/>
            <person name="Guthke R."/>
            <person name="Brakhage A.A."/>
            <person name="Valiante V."/>
        </authorList>
    </citation>
    <scope>NUCLEOTIDE SEQUENCE [LARGE SCALE GENOMIC DNA]</scope>
    <source>
        <strain evidence="8">MG11</strain>
    </source>
</reference>
<name>A0A0F7TT82_PENBI</name>
<dbReference type="PROSITE" id="PS50048">
    <property type="entry name" value="ZN2_CY6_FUNGAL_2"/>
    <property type="match status" value="1"/>
</dbReference>
<dbReference type="EMBL" id="CDHK01000006">
    <property type="protein sequence ID" value="CEJ58650.1"/>
    <property type="molecule type" value="Genomic_DNA"/>
</dbReference>
<dbReference type="Gene3D" id="4.10.240.10">
    <property type="entry name" value="Zn(2)-C6 fungal-type DNA-binding domain"/>
    <property type="match status" value="1"/>
</dbReference>
<evidence type="ECO:0000259" key="6">
    <source>
        <dbReference type="PROSITE" id="PS50048"/>
    </source>
</evidence>
<feature type="compositionally biased region" description="Basic and acidic residues" evidence="5">
    <location>
        <begin position="337"/>
        <end position="354"/>
    </location>
</feature>
<accession>A0A0F7TT82</accession>
<feature type="domain" description="Zn(2)-C6 fungal-type" evidence="6">
    <location>
        <begin position="15"/>
        <end position="46"/>
    </location>
</feature>
<dbReference type="InterPro" id="IPR036864">
    <property type="entry name" value="Zn2-C6_fun-type_DNA-bd_sf"/>
</dbReference>
<evidence type="ECO:0000313" key="7">
    <source>
        <dbReference type="EMBL" id="CEJ58650.1"/>
    </source>
</evidence>
<dbReference type="OrthoDB" id="4222821at2759"/>
<evidence type="ECO:0000256" key="2">
    <source>
        <dbReference type="ARBA" id="ARBA00023125"/>
    </source>
</evidence>
<proteinExistence type="predicted"/>
<sequence>MLNHTSDSIGNRRSACDRCRRHKLRCEKGGTGRCHRCEKAHAQCVMGPALRSGRPTQISNSPLLPVLSVPGEHASLSLAANITPDVSFRQLGTPPEVPSYATGLEAQPLLSPANIDEFNDIWSHPFASAEMTGASNERLPTTPTFAPPNETMKKLADLQTNILSDLETVKYCRTADKCPEVVDATYSITAQNVMVGRMLDHSTALIGILDHFQPNCTDADYFNLSCDTPILMTLISCYVSLVRIYRTIFSCIVDSLPFLLGFQHPAPQLFPGMHLGGFKLEARVDLQVQILVKISEDMLRSIETRFGLSDDAPEAGAKIPQPGKAAQLLRMMLEEEAREQPEIHEPRGDCKPLKELLAGLRDSDRKGRVR</sequence>
<dbReference type="Proteomes" id="UP000042958">
    <property type="component" value="Unassembled WGS sequence"/>
</dbReference>
<keyword evidence="1" id="KW-0805">Transcription regulation</keyword>
<feature type="compositionally biased region" description="Basic and acidic residues" evidence="5">
    <location>
        <begin position="361"/>
        <end position="370"/>
    </location>
</feature>
<dbReference type="GO" id="GO:0008270">
    <property type="term" value="F:zinc ion binding"/>
    <property type="evidence" value="ECO:0007669"/>
    <property type="project" value="InterPro"/>
</dbReference>
<dbReference type="GO" id="GO:0003677">
    <property type="term" value="F:DNA binding"/>
    <property type="evidence" value="ECO:0007669"/>
    <property type="project" value="UniProtKB-KW"/>
</dbReference>
<dbReference type="SUPFAM" id="SSF57701">
    <property type="entry name" value="Zn2/Cys6 DNA-binding domain"/>
    <property type="match status" value="1"/>
</dbReference>
<dbReference type="PROSITE" id="PS00463">
    <property type="entry name" value="ZN2_CY6_FUNGAL_1"/>
    <property type="match status" value="1"/>
</dbReference>
<dbReference type="STRING" id="104259.A0A0F7TT82"/>
<keyword evidence="8" id="KW-1185">Reference proteome</keyword>
<evidence type="ECO:0000256" key="3">
    <source>
        <dbReference type="ARBA" id="ARBA00023163"/>
    </source>
</evidence>
<dbReference type="InterPro" id="IPR001138">
    <property type="entry name" value="Zn2Cys6_DnaBD"/>
</dbReference>
<dbReference type="AlphaFoldDB" id="A0A0F7TT82"/>